<keyword evidence="2" id="KW-1185">Reference proteome</keyword>
<dbReference type="EMBL" id="CAJPEX010011196">
    <property type="protein sequence ID" value="CAG0925183.1"/>
    <property type="molecule type" value="Genomic_DNA"/>
</dbReference>
<dbReference type="EMBL" id="OA893233">
    <property type="protein sequence ID" value="CAD7285031.1"/>
    <property type="molecule type" value="Genomic_DNA"/>
</dbReference>
<protein>
    <submittedName>
        <fullName evidence="1">Uncharacterized protein</fullName>
    </submittedName>
</protein>
<feature type="non-terminal residue" evidence="1">
    <location>
        <position position="155"/>
    </location>
</feature>
<name>A0A7R9GKU5_9CRUS</name>
<organism evidence="1">
    <name type="scientific">Notodromas monacha</name>
    <dbReference type="NCBI Taxonomy" id="399045"/>
    <lineage>
        <taxon>Eukaryota</taxon>
        <taxon>Metazoa</taxon>
        <taxon>Ecdysozoa</taxon>
        <taxon>Arthropoda</taxon>
        <taxon>Crustacea</taxon>
        <taxon>Oligostraca</taxon>
        <taxon>Ostracoda</taxon>
        <taxon>Podocopa</taxon>
        <taxon>Podocopida</taxon>
        <taxon>Cypridocopina</taxon>
        <taxon>Cypridoidea</taxon>
        <taxon>Cyprididae</taxon>
        <taxon>Notodromas</taxon>
    </lineage>
</organism>
<evidence type="ECO:0000313" key="2">
    <source>
        <dbReference type="Proteomes" id="UP000678499"/>
    </source>
</evidence>
<dbReference type="Gene3D" id="1.25.40.10">
    <property type="entry name" value="Tetratricopeptide repeat domain"/>
    <property type="match status" value="1"/>
</dbReference>
<gene>
    <name evidence="1" type="ORF">NMOB1V02_LOCUS12633</name>
</gene>
<evidence type="ECO:0000313" key="1">
    <source>
        <dbReference type="EMBL" id="CAD7285031.1"/>
    </source>
</evidence>
<reference evidence="1" key="1">
    <citation type="submission" date="2020-11" db="EMBL/GenBank/DDBJ databases">
        <authorList>
            <person name="Tran Van P."/>
        </authorList>
    </citation>
    <scope>NUCLEOTIDE SEQUENCE</scope>
</reference>
<proteinExistence type="predicted"/>
<dbReference type="InterPro" id="IPR011990">
    <property type="entry name" value="TPR-like_helical_dom_sf"/>
</dbReference>
<dbReference type="Proteomes" id="UP000678499">
    <property type="component" value="Unassembled WGS sequence"/>
</dbReference>
<sequence length="155" mass="17588">SSFTKFPKADRQVYLRDNYNFDCKCVACDGDWPVLEETETREFDCARLCQKCNATLSNEEMESSVNCKECGAELDETARELAMRWRDVMQIVNGASETTEPAAAASVPVDVVSHDLCSYTLAAGHCMTRRGQEPYFDYFFSLEMLTKSFQVEARL</sequence>
<feature type="non-terminal residue" evidence="1">
    <location>
        <position position="1"/>
    </location>
</feature>
<dbReference type="AlphaFoldDB" id="A0A7R9GKU5"/>
<accession>A0A7R9GKU5</accession>